<evidence type="ECO:0000313" key="6">
    <source>
        <dbReference type="EMBL" id="GBN12955.1"/>
    </source>
</evidence>
<keyword evidence="7" id="KW-1185">Reference proteome</keyword>
<feature type="domain" description="MAM" evidence="4">
    <location>
        <begin position="1"/>
        <end position="97"/>
    </location>
</feature>
<dbReference type="Pfam" id="PF01033">
    <property type="entry name" value="Somatomedin_B"/>
    <property type="match status" value="1"/>
</dbReference>
<dbReference type="CDD" id="cd06263">
    <property type="entry name" value="MAM"/>
    <property type="match status" value="1"/>
</dbReference>
<accession>A0A4Y2LDY7</accession>
<evidence type="ECO:0000256" key="2">
    <source>
        <dbReference type="SAM" id="MobiDB-lite"/>
    </source>
</evidence>
<reference evidence="6 7" key="1">
    <citation type="journal article" date="2019" name="Sci. Rep.">
        <title>Orb-weaving spider Araneus ventricosus genome elucidates the spidroin gene catalogue.</title>
        <authorList>
            <person name="Kono N."/>
            <person name="Nakamura H."/>
            <person name="Ohtoshi R."/>
            <person name="Moran D.A.P."/>
            <person name="Shinohara A."/>
            <person name="Yoshida Y."/>
            <person name="Fujiwara M."/>
            <person name="Mori M."/>
            <person name="Tomita M."/>
            <person name="Arakawa K."/>
        </authorList>
    </citation>
    <scope>NUCLEOTIDE SEQUENCE [LARGE SCALE GENOMIC DNA]</scope>
</reference>
<feature type="region of interest" description="Disordered" evidence="2">
    <location>
        <begin position="305"/>
        <end position="350"/>
    </location>
</feature>
<dbReference type="SUPFAM" id="SSF90188">
    <property type="entry name" value="Somatomedin B domain"/>
    <property type="match status" value="1"/>
</dbReference>
<dbReference type="PROSITE" id="PS00524">
    <property type="entry name" value="SMB_1"/>
    <property type="match status" value="1"/>
</dbReference>
<feature type="transmembrane region" description="Helical" evidence="3">
    <location>
        <begin position="480"/>
        <end position="502"/>
    </location>
</feature>
<protein>
    <recommendedName>
        <fullName evidence="8">MAM domain-containing protein</fullName>
    </recommendedName>
</protein>
<dbReference type="Pfam" id="PF00629">
    <property type="entry name" value="MAM"/>
    <property type="match status" value="1"/>
</dbReference>
<feature type="compositionally biased region" description="Low complexity" evidence="2">
    <location>
        <begin position="408"/>
        <end position="417"/>
    </location>
</feature>
<sequence length="543" mass="58819">MMYWVSYLGKSWTVVNRKPHGLGGLRVYVKPESHVFGELPPAWVLYGDQGNRWLRGNITLSHISENFQIIIEGIRGNSYIGDTAIDDVSLNDGDCESIGNTTDNTSEIFSDSCRGRCRESANSSACGCNDDCVASRSCCYDFESICTKNNETETDETKHENSADRTTVKYSSSTSGALKTELPEVTKPGSTSTPETPVQSLIPETTHLQTETTTITVKDASFNVSQPIIFSTTTSTEKPTSPTTTSSTSTSTIATTTTTTTTQSTTTRSTTTVPSTTTTTTTTTPLTTITTTSIPSTTTYKITTSTMEPTTSTTTTKPPMIILSSTSPSTTTSTTTSSPRQTTTTEEPSTRKIYNLRPRNRTTLSAYAKATSAITTPAPIVTSIPFYKPTSPEGTSTKTPLNFPTSPPTTVTTRSTSTTKFTTAWSQIITTTLRPKMTLAPQEPTRKFTAEQERVTKKSVIESEAHASKTESVSNAGAPVVTIVSVIIAILICAIVGALFFVRRWKAQKLSKLDDDSEMKFLSENEVVEYSDSSALDRINFNP</sequence>
<dbReference type="Gene3D" id="2.60.120.200">
    <property type="match status" value="1"/>
</dbReference>
<feature type="compositionally biased region" description="Basic and acidic residues" evidence="2">
    <location>
        <begin position="155"/>
        <end position="167"/>
    </location>
</feature>
<dbReference type="PROSITE" id="PS50060">
    <property type="entry name" value="MAM_2"/>
    <property type="match status" value="1"/>
</dbReference>
<feature type="compositionally biased region" description="Polar residues" evidence="2">
    <location>
        <begin position="392"/>
        <end position="403"/>
    </location>
</feature>
<dbReference type="OrthoDB" id="6437852at2759"/>
<dbReference type="SUPFAM" id="SSF49899">
    <property type="entry name" value="Concanavalin A-like lectins/glucanases"/>
    <property type="match status" value="1"/>
</dbReference>
<evidence type="ECO:0000259" key="5">
    <source>
        <dbReference type="PROSITE" id="PS50958"/>
    </source>
</evidence>
<dbReference type="InterPro" id="IPR036024">
    <property type="entry name" value="Somatomedin_B-like_dom_sf"/>
</dbReference>
<feature type="region of interest" description="Disordered" evidence="2">
    <location>
        <begin position="233"/>
        <end position="290"/>
    </location>
</feature>
<evidence type="ECO:0000259" key="4">
    <source>
        <dbReference type="PROSITE" id="PS50060"/>
    </source>
</evidence>
<dbReference type="Gene3D" id="4.10.410.20">
    <property type="match status" value="1"/>
</dbReference>
<evidence type="ECO:0000256" key="3">
    <source>
        <dbReference type="SAM" id="Phobius"/>
    </source>
</evidence>
<dbReference type="SMART" id="SM00201">
    <property type="entry name" value="SO"/>
    <property type="match status" value="1"/>
</dbReference>
<feature type="region of interest" description="Disordered" evidence="2">
    <location>
        <begin position="151"/>
        <end position="198"/>
    </location>
</feature>
<dbReference type="AlphaFoldDB" id="A0A4Y2LDY7"/>
<dbReference type="PANTHER" id="PTHR23282">
    <property type="entry name" value="APICAL ENDOSOMAL GLYCOPROTEIN PRECURSOR"/>
    <property type="match status" value="1"/>
</dbReference>
<feature type="compositionally biased region" description="Polar residues" evidence="2">
    <location>
        <begin position="168"/>
        <end position="177"/>
    </location>
</feature>
<keyword evidence="3" id="KW-0812">Transmembrane</keyword>
<evidence type="ECO:0000256" key="1">
    <source>
        <dbReference type="ARBA" id="ARBA00023157"/>
    </source>
</evidence>
<comment type="caution">
    <text evidence="6">The sequence shown here is derived from an EMBL/GenBank/DDBJ whole genome shotgun (WGS) entry which is preliminary data.</text>
</comment>
<feature type="region of interest" description="Disordered" evidence="2">
    <location>
        <begin position="391"/>
        <end position="417"/>
    </location>
</feature>
<feature type="compositionally biased region" description="Low complexity" evidence="2">
    <location>
        <begin position="305"/>
        <end position="347"/>
    </location>
</feature>
<keyword evidence="3" id="KW-1133">Transmembrane helix</keyword>
<gene>
    <name evidence="6" type="ORF">AVEN_71573_1</name>
</gene>
<keyword evidence="3" id="KW-0472">Membrane</keyword>
<proteinExistence type="predicted"/>
<dbReference type="PROSITE" id="PS50958">
    <property type="entry name" value="SMB_2"/>
    <property type="match status" value="1"/>
</dbReference>
<organism evidence="6 7">
    <name type="scientific">Araneus ventricosus</name>
    <name type="common">Orbweaver spider</name>
    <name type="synonym">Epeira ventricosa</name>
    <dbReference type="NCBI Taxonomy" id="182803"/>
    <lineage>
        <taxon>Eukaryota</taxon>
        <taxon>Metazoa</taxon>
        <taxon>Ecdysozoa</taxon>
        <taxon>Arthropoda</taxon>
        <taxon>Chelicerata</taxon>
        <taxon>Arachnida</taxon>
        <taxon>Araneae</taxon>
        <taxon>Araneomorphae</taxon>
        <taxon>Entelegynae</taxon>
        <taxon>Araneoidea</taxon>
        <taxon>Araneidae</taxon>
        <taxon>Araneus</taxon>
    </lineage>
</organism>
<dbReference type="GO" id="GO:0016020">
    <property type="term" value="C:membrane"/>
    <property type="evidence" value="ECO:0007669"/>
    <property type="project" value="InterPro"/>
</dbReference>
<name>A0A4Y2LDY7_ARAVE</name>
<dbReference type="Proteomes" id="UP000499080">
    <property type="component" value="Unassembled WGS sequence"/>
</dbReference>
<feature type="compositionally biased region" description="Polar residues" evidence="2">
    <location>
        <begin position="188"/>
        <end position="198"/>
    </location>
</feature>
<dbReference type="PANTHER" id="PTHR23282:SF101">
    <property type="entry name" value="MAM DOMAIN-CONTAINING PROTEIN"/>
    <property type="match status" value="1"/>
</dbReference>
<dbReference type="InterPro" id="IPR013320">
    <property type="entry name" value="ConA-like_dom_sf"/>
</dbReference>
<dbReference type="EMBL" id="BGPR01005739">
    <property type="protein sequence ID" value="GBN12955.1"/>
    <property type="molecule type" value="Genomic_DNA"/>
</dbReference>
<feature type="domain" description="SMB" evidence="5">
    <location>
        <begin position="109"/>
        <end position="153"/>
    </location>
</feature>
<dbReference type="InterPro" id="IPR051560">
    <property type="entry name" value="MAM_domain-containing"/>
</dbReference>
<keyword evidence="1" id="KW-1015">Disulfide bond</keyword>
<dbReference type="InterPro" id="IPR000998">
    <property type="entry name" value="MAM_dom"/>
</dbReference>
<dbReference type="InterPro" id="IPR001212">
    <property type="entry name" value="Somatomedin_B_dom"/>
</dbReference>
<evidence type="ECO:0008006" key="8">
    <source>
        <dbReference type="Google" id="ProtNLM"/>
    </source>
</evidence>
<evidence type="ECO:0000313" key="7">
    <source>
        <dbReference type="Proteomes" id="UP000499080"/>
    </source>
</evidence>